<accession>A0A2W5SSJ4</accession>
<evidence type="ECO:0000313" key="2">
    <source>
        <dbReference type="Proteomes" id="UP000249061"/>
    </source>
</evidence>
<organism evidence="1 2">
    <name type="scientific">Archangium gephyra</name>
    <dbReference type="NCBI Taxonomy" id="48"/>
    <lineage>
        <taxon>Bacteria</taxon>
        <taxon>Pseudomonadati</taxon>
        <taxon>Myxococcota</taxon>
        <taxon>Myxococcia</taxon>
        <taxon>Myxococcales</taxon>
        <taxon>Cystobacterineae</taxon>
        <taxon>Archangiaceae</taxon>
        <taxon>Archangium</taxon>
    </lineage>
</organism>
<evidence type="ECO:0000313" key="1">
    <source>
        <dbReference type="EMBL" id="PZR06279.1"/>
    </source>
</evidence>
<dbReference type="Proteomes" id="UP000249061">
    <property type="component" value="Unassembled WGS sequence"/>
</dbReference>
<dbReference type="Gene3D" id="3.10.20.310">
    <property type="entry name" value="membrane protein fhac"/>
    <property type="match status" value="1"/>
</dbReference>
<proteinExistence type="predicted"/>
<name>A0A2W5SSJ4_9BACT</name>
<reference evidence="1 2" key="1">
    <citation type="submission" date="2017-08" db="EMBL/GenBank/DDBJ databases">
        <title>Infants hospitalized years apart are colonized by the same room-sourced microbial strains.</title>
        <authorList>
            <person name="Brooks B."/>
            <person name="Olm M.R."/>
            <person name="Firek B.A."/>
            <person name="Baker R."/>
            <person name="Thomas B.C."/>
            <person name="Morowitz M.J."/>
            <person name="Banfield J.F."/>
        </authorList>
    </citation>
    <scope>NUCLEOTIDE SEQUENCE [LARGE SCALE GENOMIC DNA]</scope>
    <source>
        <strain evidence="1">S2_003_000_R2_14</strain>
    </source>
</reference>
<evidence type="ECO:0008006" key="3">
    <source>
        <dbReference type="Google" id="ProtNLM"/>
    </source>
</evidence>
<dbReference type="EMBL" id="QFQP01000039">
    <property type="protein sequence ID" value="PZR06279.1"/>
    <property type="molecule type" value="Genomic_DNA"/>
</dbReference>
<dbReference type="AlphaFoldDB" id="A0A2W5SSJ4"/>
<comment type="caution">
    <text evidence="1">The sequence shown here is derived from an EMBL/GenBank/DDBJ whole genome shotgun (WGS) entry which is preliminary data.</text>
</comment>
<gene>
    <name evidence="1" type="ORF">DI536_30555</name>
</gene>
<dbReference type="Gene3D" id="2.40.160.50">
    <property type="entry name" value="membrane protein fhac: a member of the omp85/tpsb transporter family"/>
    <property type="match status" value="1"/>
</dbReference>
<protein>
    <recommendedName>
        <fullName evidence="3">Bacterial surface antigen (D15) domain-containing protein</fullName>
    </recommendedName>
</protein>
<sequence>MTLLLAAALAALPISQDANYEDRLVVWGLSQHGPALESEPQGKLVEEILVSVEDVIGPDDPYPSLLNVFHARTRDQVVRREVMQQPGTVWDPHRVMETERNLRRLFFIAVARVVPVKGTNGGVALLVVIKDKWSLRLSNSFTLIGPLLQYLQLQLIEVNFNGWGQQLAVNTTIRLDTFAIGQLFIERRLFSTRWYVGESASLIFNRLTGALEGTQGSVSIGEPIINLDPQWGFVVDGNWNVRRRRTFRGATVWQLPYVDERGETTVPLIYDVREYEGKAELTRSFGRELKLDVSAAAGGWSRQYTPTVTDVAQGAWLNANYLPRSENVTYVQAYARAFPANYRVLKNIDTYELSEDFQLGWLLQGGVRYAFPLPFAPSHFIEVGGAARYRFYRWDNLLSVTVAGAMRIRPGQEIANRRLAAELVNYSPPFWGGRLVTRLLVDFKANDLDNRQLLLGGSSGLRGTYAEQFQGRNMVLGNVEYRAKPIEFFSSWLGIVLFYDVGSAFDARVQLTHTTGIGFRILLPQLNREVLRIDFGFVIGGPQPGFDRLNASWGQINDIRPEFLDAPL</sequence>